<keyword evidence="1" id="KW-0378">Hydrolase</keyword>
<evidence type="ECO:0000256" key="3">
    <source>
        <dbReference type="ARBA" id="ARBA00023326"/>
    </source>
</evidence>
<evidence type="ECO:0000256" key="2">
    <source>
        <dbReference type="ARBA" id="ARBA00023277"/>
    </source>
</evidence>
<dbReference type="GO" id="GO:0000272">
    <property type="term" value="P:polysaccharide catabolic process"/>
    <property type="evidence" value="ECO:0007669"/>
    <property type="project" value="UniProtKB-KW"/>
</dbReference>
<dbReference type="Pfam" id="PF00331">
    <property type="entry name" value="Glyco_hydro_10"/>
    <property type="match status" value="1"/>
</dbReference>
<name>A0A7X0H9Y8_9BACT</name>
<dbReference type="InterPro" id="IPR001000">
    <property type="entry name" value="GH10_dom"/>
</dbReference>
<dbReference type="AlphaFoldDB" id="A0A7X0H9Y8"/>
<dbReference type="EMBL" id="JACHGY010000001">
    <property type="protein sequence ID" value="MBB6430896.1"/>
    <property type="molecule type" value="Genomic_DNA"/>
</dbReference>
<keyword evidence="6" id="KW-1185">Reference proteome</keyword>
<dbReference type="GO" id="GO:0004553">
    <property type="term" value="F:hydrolase activity, hydrolyzing O-glycosyl compounds"/>
    <property type="evidence" value="ECO:0007669"/>
    <property type="project" value="InterPro"/>
</dbReference>
<protein>
    <recommendedName>
        <fullName evidence="4">GH10 domain-containing protein</fullName>
    </recommendedName>
</protein>
<keyword evidence="2" id="KW-0119">Carbohydrate metabolism</keyword>
<dbReference type="InterPro" id="IPR017853">
    <property type="entry name" value="GH"/>
</dbReference>
<sequence length="515" mass="58541">MLKFLVFHDGQPATDWPLRNAYLVDSEGNGVRCDFYLEDGQILCEKRESGTAAFCLQHTAGDLGELTLQTCLLPEREEPYVLAVELARHRLMTVYNKLEDWAMFELEASHPVSKRESKAREFFIEALCHQKDDPVKAHDLANESLAASLDGSEELALAHSELLLNRRKETGSLPRAPIGCGVALDQGDDRLRAGLDASFDYIQLPLPWKQLSPEENEYRWDEMDAWAAWASQQGKPVIAGPVVSFEPSCLPDWLYIWEHDYDTVRDLIYEHIERVVTRYKHVVSAWNIVSGLHVNSHFTFNFEQLMDLTRMSTMLVKKIHPQASVIVELRQPFGEYYAQNPRSIPPMMYVDLLIQSSIQFDAFGLRYPMGQAVDGQYTRDLMQISSMLDQFAGFGKQVFLTVAAPSEPVTELMIASTKSEEPVDPNSGYWRRPWSPVVQGHWLEAVLQIAMSKPYIEGVCWQDLVDHANIELPLSALVNDDQQPKVAFKRLVNFRRNLGLPTHHAEPTSPQPDSV</sequence>
<evidence type="ECO:0000313" key="5">
    <source>
        <dbReference type="EMBL" id="MBB6430896.1"/>
    </source>
</evidence>
<feature type="domain" description="GH10" evidence="4">
    <location>
        <begin position="208"/>
        <end position="291"/>
    </location>
</feature>
<reference evidence="5 6" key="1">
    <citation type="submission" date="2020-08" db="EMBL/GenBank/DDBJ databases">
        <title>Genomic Encyclopedia of Type Strains, Phase IV (KMG-IV): sequencing the most valuable type-strain genomes for metagenomic binning, comparative biology and taxonomic classification.</title>
        <authorList>
            <person name="Goeker M."/>
        </authorList>
    </citation>
    <scope>NUCLEOTIDE SEQUENCE [LARGE SCALE GENOMIC DNA]</scope>
    <source>
        <strain evidence="5 6">DSM 103725</strain>
    </source>
</reference>
<dbReference type="Gene3D" id="3.20.20.80">
    <property type="entry name" value="Glycosidases"/>
    <property type="match status" value="1"/>
</dbReference>
<evidence type="ECO:0000256" key="1">
    <source>
        <dbReference type="ARBA" id="ARBA00022801"/>
    </source>
</evidence>
<accession>A0A7X0H9Y8</accession>
<dbReference type="RefSeq" id="WP_184678389.1">
    <property type="nucleotide sequence ID" value="NZ_JACHGY010000001.1"/>
</dbReference>
<evidence type="ECO:0000259" key="4">
    <source>
        <dbReference type="Pfam" id="PF00331"/>
    </source>
</evidence>
<proteinExistence type="predicted"/>
<dbReference type="SUPFAM" id="SSF51445">
    <property type="entry name" value="(Trans)glycosidases"/>
    <property type="match status" value="1"/>
</dbReference>
<dbReference type="Proteomes" id="UP000541810">
    <property type="component" value="Unassembled WGS sequence"/>
</dbReference>
<evidence type="ECO:0000313" key="6">
    <source>
        <dbReference type="Proteomes" id="UP000541810"/>
    </source>
</evidence>
<comment type="caution">
    <text evidence="5">The sequence shown here is derived from an EMBL/GenBank/DDBJ whole genome shotgun (WGS) entry which is preliminary data.</text>
</comment>
<keyword evidence="3" id="KW-0624">Polysaccharide degradation</keyword>
<organism evidence="5 6">
    <name type="scientific">Algisphaera agarilytica</name>
    <dbReference type="NCBI Taxonomy" id="1385975"/>
    <lineage>
        <taxon>Bacteria</taxon>
        <taxon>Pseudomonadati</taxon>
        <taxon>Planctomycetota</taxon>
        <taxon>Phycisphaerae</taxon>
        <taxon>Phycisphaerales</taxon>
        <taxon>Phycisphaeraceae</taxon>
        <taxon>Algisphaera</taxon>
    </lineage>
</organism>
<gene>
    <name evidence="5" type="ORF">HNQ40_002702</name>
</gene>